<dbReference type="PATRIC" id="fig|566551.4.peg.1736"/>
<dbReference type="GO" id="GO:0016779">
    <property type="term" value="F:nucleotidyltransferase activity"/>
    <property type="evidence" value="ECO:0007669"/>
    <property type="project" value="UniProtKB-ARBA"/>
</dbReference>
<dbReference type="PANTHER" id="PTHR43584:SF2">
    <property type="entry name" value="NUCLEOSIDE-DIPHOSPHATE-SUGAR PYROPHOSPHORYLASES"/>
    <property type="match status" value="1"/>
</dbReference>
<dbReference type="Gene3D" id="2.160.10.10">
    <property type="entry name" value="Hexapeptide repeat proteins"/>
    <property type="match status" value="2"/>
</dbReference>
<protein>
    <submittedName>
        <fullName evidence="3">Bacterial transferase hexapeptide repeat protein</fullName>
    </submittedName>
</protein>
<evidence type="ECO:0000313" key="3">
    <source>
        <dbReference type="EMBL" id="EPF17902.1"/>
    </source>
</evidence>
<gene>
    <name evidence="3" type="ORF">HMPREF0201_01886</name>
</gene>
<dbReference type="STRING" id="566551.HMPREF0201_01886"/>
<dbReference type="Proteomes" id="UP000014585">
    <property type="component" value="Unassembled WGS sequence"/>
</dbReference>
<evidence type="ECO:0000256" key="1">
    <source>
        <dbReference type="ARBA" id="ARBA00022679"/>
    </source>
</evidence>
<reference evidence="3 4" key="1">
    <citation type="submission" date="2013-04" db="EMBL/GenBank/DDBJ databases">
        <authorList>
            <person name="Weinstock G."/>
            <person name="Sodergren E."/>
            <person name="Lobos E.A."/>
            <person name="Fulton L."/>
            <person name="Fulton R."/>
            <person name="Courtney L."/>
            <person name="Fronick C."/>
            <person name="O'Laughlin M."/>
            <person name="Godfrey J."/>
            <person name="Wilson R.M."/>
            <person name="Miner T."/>
            <person name="Farmer C."/>
            <person name="Delehaunty K."/>
            <person name="Cordes M."/>
            <person name="Minx P."/>
            <person name="Tomlinson C."/>
            <person name="Chen J."/>
            <person name="Wollam A."/>
            <person name="Pepin K.H."/>
            <person name="Palsikar V.B."/>
            <person name="Zhang X."/>
            <person name="Suruliraj S."/>
            <person name="Perna N.T."/>
            <person name="Plunkett G."/>
            <person name="Warren W."/>
            <person name="Mitreva M."/>
            <person name="Mardis E.R."/>
            <person name="Wilson R.K."/>
        </authorList>
    </citation>
    <scope>NUCLEOTIDE SEQUENCE [LARGE SCALE GENOMIC DNA]</scope>
    <source>
        <strain evidence="3 4">DSM 4568</strain>
    </source>
</reference>
<dbReference type="NCBIfam" id="NF040481">
    <property type="entry name" value="YdcK_fam"/>
    <property type="match status" value="1"/>
</dbReference>
<keyword evidence="1 3" id="KW-0808">Transferase</keyword>
<dbReference type="InterPro" id="IPR048014">
    <property type="entry name" value="YdcK-like"/>
</dbReference>
<organism evidence="3 4">
    <name type="scientific">Cedecea davisae DSM 4568</name>
    <dbReference type="NCBI Taxonomy" id="566551"/>
    <lineage>
        <taxon>Bacteria</taxon>
        <taxon>Pseudomonadati</taxon>
        <taxon>Pseudomonadota</taxon>
        <taxon>Gammaproteobacteria</taxon>
        <taxon>Enterobacterales</taxon>
        <taxon>Enterobacteriaceae</taxon>
        <taxon>Cedecea</taxon>
    </lineage>
</organism>
<dbReference type="EMBL" id="ATDT01000010">
    <property type="protein sequence ID" value="EPF17902.1"/>
    <property type="molecule type" value="Genomic_DNA"/>
</dbReference>
<keyword evidence="2" id="KW-0012">Acyltransferase</keyword>
<dbReference type="InterPro" id="IPR050065">
    <property type="entry name" value="GlmU-like"/>
</dbReference>
<name>S3JCL2_9ENTR</name>
<accession>S3JCL2</accession>
<dbReference type="InterPro" id="IPR011004">
    <property type="entry name" value="Trimer_LpxA-like_sf"/>
</dbReference>
<dbReference type="HOGENOM" id="CLU_063479_0_0_6"/>
<dbReference type="Pfam" id="PF18836">
    <property type="entry name" value="B_solenoid_ydck"/>
    <property type="match status" value="3"/>
</dbReference>
<comment type="caution">
    <text evidence="3">The sequence shown here is derived from an EMBL/GenBank/DDBJ whole genome shotgun (WGS) entry which is preliminary data.</text>
</comment>
<dbReference type="SUPFAM" id="SSF51161">
    <property type="entry name" value="Trimeric LpxA-like enzymes"/>
    <property type="match status" value="1"/>
</dbReference>
<evidence type="ECO:0000313" key="4">
    <source>
        <dbReference type="Proteomes" id="UP000014585"/>
    </source>
</evidence>
<dbReference type="PANTHER" id="PTHR43584">
    <property type="entry name" value="NUCLEOTIDYL TRANSFERASE"/>
    <property type="match status" value="1"/>
</dbReference>
<sequence>MYFKCILFDPPAERYAGDFPATFIIRQRRETAMKKYRLTEDSRLHDYQPGGENQQVRLWQIEALRDFADVRAGQSGGWVESEGNLSQTGDCWLEEDAKIWGGASVEDNAFVTGESEICQGARISGNARIEHSQISGECHIFDHARLQNRCQIIAVLGLTEDPELRLQIYGHATLSASRVVHQAQIYGHARIINAFIEHRAEVYDRAIIEGNEENNVWICDCAKVFGSARIVAGFGDSQIPTVRYSSQVYDNAVIEGDCVLKHRVRVFGDATLTGGPIQLDDNVHIYGEARLTGNVLIENNVQIYDRAVVEGCGDELIHIRGIKDINGEQLITRSPFYGVF</sequence>
<proteinExistence type="predicted"/>
<evidence type="ECO:0000256" key="2">
    <source>
        <dbReference type="ARBA" id="ARBA00023315"/>
    </source>
</evidence>
<dbReference type="InterPro" id="IPR040831">
    <property type="entry name" value="B_solenoid_ydck_rpt"/>
</dbReference>
<dbReference type="AlphaFoldDB" id="S3JCL2"/>
<dbReference type="GO" id="GO:0016746">
    <property type="term" value="F:acyltransferase activity"/>
    <property type="evidence" value="ECO:0007669"/>
    <property type="project" value="UniProtKB-KW"/>
</dbReference>